<evidence type="ECO:0000313" key="1">
    <source>
        <dbReference type="EMBL" id="ARP97912.1"/>
    </source>
</evidence>
<sequence>MIILRFGRKLKLPSTRFIKHQLLMMMLQDEILSSPSEKPFNAVKSPAIAKMRRLAAERPKTGAD</sequence>
<proteinExistence type="predicted"/>
<reference evidence="1 2" key="1">
    <citation type="submission" date="2017-05" db="EMBL/GenBank/DDBJ databases">
        <title>Full genome sequence of Pseudorhodoplanes sinuspersici.</title>
        <authorList>
            <person name="Dastgheib S.M.M."/>
            <person name="Shavandi M."/>
            <person name="Tirandaz H."/>
        </authorList>
    </citation>
    <scope>NUCLEOTIDE SEQUENCE [LARGE SCALE GENOMIC DNA]</scope>
    <source>
        <strain evidence="1 2">RIPI110</strain>
    </source>
</reference>
<name>A0A1W6ZKQ8_9HYPH</name>
<evidence type="ECO:0000313" key="2">
    <source>
        <dbReference type="Proteomes" id="UP000194137"/>
    </source>
</evidence>
<dbReference type="AlphaFoldDB" id="A0A1W6ZKQ8"/>
<accession>A0A1W6ZKQ8</accession>
<dbReference type="EMBL" id="CP021112">
    <property type="protein sequence ID" value="ARP97912.1"/>
    <property type="molecule type" value="Genomic_DNA"/>
</dbReference>
<protein>
    <submittedName>
        <fullName evidence="1">Uncharacterized protein</fullName>
    </submittedName>
</protein>
<dbReference type="KEGG" id="psin:CAK95_01585"/>
<gene>
    <name evidence="1" type="ORF">CAK95_01585</name>
</gene>
<organism evidence="1 2">
    <name type="scientific">Pseudorhodoplanes sinuspersici</name>
    <dbReference type="NCBI Taxonomy" id="1235591"/>
    <lineage>
        <taxon>Bacteria</taxon>
        <taxon>Pseudomonadati</taxon>
        <taxon>Pseudomonadota</taxon>
        <taxon>Alphaproteobacteria</taxon>
        <taxon>Hyphomicrobiales</taxon>
        <taxon>Pseudorhodoplanes</taxon>
    </lineage>
</organism>
<keyword evidence="2" id="KW-1185">Reference proteome</keyword>
<dbReference type="RefSeq" id="WP_086086233.1">
    <property type="nucleotide sequence ID" value="NZ_CP021112.1"/>
</dbReference>
<dbReference type="Proteomes" id="UP000194137">
    <property type="component" value="Chromosome"/>
</dbReference>